<dbReference type="OrthoDB" id="2152896at2759"/>
<feature type="compositionally biased region" description="Polar residues" evidence="2">
    <location>
        <begin position="380"/>
        <end position="394"/>
    </location>
</feature>
<sequence>MASSKDIVQTSRPLTHRPSLSSNSLTGINSIRQSHSRTNSHTVITGPLNNAHRVARRKSVTNSNANIVAAAAAAAAIGDMNSKVTSVPISIVAPRMSKSGAGGMVSPPASMPAHKFINTEVKPEHQDSAIDDQENASPEEGDVSQKDRVRRASDGQHQAKEGGRRFNRPELRCEHCGKGYKHSSCLTKHLWEHTPEWSYTSKLLISKHQQVQLLEAASVLVAMNDQPPSPPDSARETSPSVSGGSSGQVDGRSSVNTTPPPHMEGLNSTDAVKYQFSPTSPFGGDNFRSGISRSLYAAPSESSYATSVPFGSGFGHQYLEPSPPPSGLSVSGDANNLASRVAMLSCSYNSNSGSHSGLMHDGVPAVPPIPAHFLGQDSLGQSPFLSSFPNQAPESFTRGDRRRGSEDVKMEYGDNDDDARSRARSDEYDVNDGFFGRMEE</sequence>
<feature type="region of interest" description="Disordered" evidence="2">
    <location>
        <begin position="123"/>
        <end position="166"/>
    </location>
</feature>
<gene>
    <name evidence="4" type="ORF">DHEL01_v201527</name>
</gene>
<feature type="region of interest" description="Disordered" evidence="2">
    <location>
        <begin position="223"/>
        <end position="268"/>
    </location>
</feature>
<evidence type="ECO:0000259" key="3">
    <source>
        <dbReference type="PROSITE" id="PS50157"/>
    </source>
</evidence>
<reference evidence="4" key="1">
    <citation type="submission" date="2017-09" db="EMBL/GenBank/DDBJ databases">
        <title>Polyketide synthases of a Diaporthe helianthi virulent isolate.</title>
        <authorList>
            <person name="Baroncelli R."/>
        </authorList>
    </citation>
    <scope>NUCLEOTIDE SEQUENCE [LARGE SCALE GENOMIC DNA]</scope>
    <source>
        <strain evidence="4">7/96</strain>
    </source>
</reference>
<keyword evidence="1" id="KW-0863">Zinc-finger</keyword>
<organism evidence="4 5">
    <name type="scientific">Diaporthe helianthi</name>
    <dbReference type="NCBI Taxonomy" id="158607"/>
    <lineage>
        <taxon>Eukaryota</taxon>
        <taxon>Fungi</taxon>
        <taxon>Dikarya</taxon>
        <taxon>Ascomycota</taxon>
        <taxon>Pezizomycotina</taxon>
        <taxon>Sordariomycetes</taxon>
        <taxon>Sordariomycetidae</taxon>
        <taxon>Diaporthales</taxon>
        <taxon>Diaporthaceae</taxon>
        <taxon>Diaporthe</taxon>
    </lineage>
</organism>
<dbReference type="PROSITE" id="PS50157">
    <property type="entry name" value="ZINC_FINGER_C2H2_2"/>
    <property type="match status" value="1"/>
</dbReference>
<dbReference type="InterPro" id="IPR036236">
    <property type="entry name" value="Znf_C2H2_sf"/>
</dbReference>
<feature type="compositionally biased region" description="Acidic residues" evidence="2">
    <location>
        <begin position="129"/>
        <end position="142"/>
    </location>
</feature>
<proteinExistence type="predicted"/>
<evidence type="ECO:0000256" key="1">
    <source>
        <dbReference type="PROSITE-ProRule" id="PRU00042"/>
    </source>
</evidence>
<protein>
    <recommendedName>
        <fullName evidence="3">C2H2-type domain-containing protein</fullName>
    </recommendedName>
</protein>
<dbReference type="PROSITE" id="PS00028">
    <property type="entry name" value="ZINC_FINGER_C2H2_1"/>
    <property type="match status" value="1"/>
</dbReference>
<dbReference type="SUPFAM" id="SSF57667">
    <property type="entry name" value="beta-beta-alpha zinc fingers"/>
    <property type="match status" value="1"/>
</dbReference>
<comment type="caution">
    <text evidence="4">The sequence shown here is derived from an EMBL/GenBank/DDBJ whole genome shotgun (WGS) entry which is preliminary data.</text>
</comment>
<evidence type="ECO:0000256" key="2">
    <source>
        <dbReference type="SAM" id="MobiDB-lite"/>
    </source>
</evidence>
<feature type="compositionally biased region" description="Basic and acidic residues" evidence="2">
    <location>
        <begin position="143"/>
        <end position="166"/>
    </location>
</feature>
<name>A0A2P5IC60_DIAHE</name>
<evidence type="ECO:0000313" key="5">
    <source>
        <dbReference type="Proteomes" id="UP000094444"/>
    </source>
</evidence>
<dbReference type="AlphaFoldDB" id="A0A2P5IC60"/>
<dbReference type="InParanoid" id="A0A2P5IC60"/>
<dbReference type="Proteomes" id="UP000094444">
    <property type="component" value="Unassembled WGS sequence"/>
</dbReference>
<feature type="compositionally biased region" description="Basic and acidic residues" evidence="2">
    <location>
        <begin position="397"/>
        <end position="427"/>
    </location>
</feature>
<dbReference type="GO" id="GO:0008270">
    <property type="term" value="F:zinc ion binding"/>
    <property type="evidence" value="ECO:0007669"/>
    <property type="project" value="UniProtKB-KW"/>
</dbReference>
<keyword evidence="1" id="KW-0479">Metal-binding</keyword>
<accession>A0A2P5IC60</accession>
<dbReference type="STRING" id="158607.A0A2P5IC60"/>
<keyword evidence="5" id="KW-1185">Reference proteome</keyword>
<dbReference type="InterPro" id="IPR013087">
    <property type="entry name" value="Znf_C2H2_type"/>
</dbReference>
<feature type="region of interest" description="Disordered" evidence="2">
    <location>
        <begin position="380"/>
        <end position="440"/>
    </location>
</feature>
<evidence type="ECO:0000313" key="4">
    <source>
        <dbReference type="EMBL" id="POS80083.1"/>
    </source>
</evidence>
<feature type="domain" description="C2H2-type" evidence="3">
    <location>
        <begin position="171"/>
        <end position="198"/>
    </location>
</feature>
<feature type="region of interest" description="Disordered" evidence="2">
    <location>
        <begin position="1"/>
        <end position="27"/>
    </location>
</feature>
<feature type="compositionally biased region" description="Low complexity" evidence="2">
    <location>
        <begin position="238"/>
        <end position="255"/>
    </location>
</feature>
<keyword evidence="1" id="KW-0862">Zinc</keyword>
<dbReference type="EMBL" id="MAVT02000071">
    <property type="protein sequence ID" value="POS80083.1"/>
    <property type="molecule type" value="Genomic_DNA"/>
</dbReference>